<evidence type="ECO:0000313" key="2">
    <source>
        <dbReference type="EMBL" id="RAW50424.1"/>
    </source>
</evidence>
<sequence length="259" mass="27978">MIAQVNTPRQRQRFLNACRGKLCCGATLPLALQLLGKAQPGRFFAGPTLALDIGGRTAWAAGHANPEELASFLNFCGCRAVILDEAECPPPVGWQKTCDHTIFGLAAGEQLPLPAQTEAQKALWDSLTFVEDPASGPVAENLFPDRPARRDDFYSELCTKRSRGKALVWTLEQGGNIVCTVGAYALCNGQAYMACGQTAEALRGQRVGGRLIVQMANVLSAQGDQPVFLCSPERVHFYTQLGFHPLGTLARYESPIGKD</sequence>
<dbReference type="Proteomes" id="UP000251634">
    <property type="component" value="Unassembled WGS sequence"/>
</dbReference>
<proteinExistence type="predicted"/>
<keyword evidence="2" id="KW-0808">Transferase</keyword>
<comment type="caution">
    <text evidence="2">The sequence shown here is derived from an EMBL/GenBank/DDBJ whole genome shotgun (WGS) entry which is preliminary data.</text>
</comment>
<dbReference type="InterPro" id="IPR016181">
    <property type="entry name" value="Acyl_CoA_acyltransferase"/>
</dbReference>
<dbReference type="RefSeq" id="WP_112115258.1">
    <property type="nucleotide sequence ID" value="NZ_PRKZ01000003.1"/>
</dbReference>
<dbReference type="SUPFAM" id="SSF55729">
    <property type="entry name" value="Acyl-CoA N-acyltransferases (Nat)"/>
    <property type="match status" value="1"/>
</dbReference>
<accession>A0A329TLX9</accession>
<gene>
    <name evidence="2" type="ORF">C4N25_05340</name>
</gene>
<protein>
    <submittedName>
        <fullName evidence="2">N-acetyltransferase</fullName>
    </submittedName>
</protein>
<reference evidence="2 3" key="1">
    <citation type="submission" date="2018-02" db="EMBL/GenBank/DDBJ databases">
        <title>Complete genome sequencing of Faecalibacterium prausnitzii strains isolated from the human gut.</title>
        <authorList>
            <person name="Fitzgerald B.C."/>
            <person name="Shkoporov A.N."/>
            <person name="Ross P.R."/>
            <person name="Hill C."/>
        </authorList>
    </citation>
    <scope>NUCLEOTIDE SEQUENCE [LARGE SCALE GENOMIC DNA]</scope>
    <source>
        <strain evidence="2 3">APC942/8-14-2</strain>
    </source>
</reference>
<dbReference type="EMBL" id="PRKZ01000003">
    <property type="protein sequence ID" value="RAW50424.1"/>
    <property type="molecule type" value="Genomic_DNA"/>
</dbReference>
<dbReference type="AlphaFoldDB" id="A0A329TLX9"/>
<dbReference type="GO" id="GO:0016747">
    <property type="term" value="F:acyltransferase activity, transferring groups other than amino-acyl groups"/>
    <property type="evidence" value="ECO:0007669"/>
    <property type="project" value="InterPro"/>
</dbReference>
<feature type="domain" description="N-acetyltransferase" evidence="1">
    <location>
        <begin position="127"/>
        <end position="259"/>
    </location>
</feature>
<dbReference type="InterPro" id="IPR000182">
    <property type="entry name" value="GNAT_dom"/>
</dbReference>
<organism evidence="2 3">
    <name type="scientific">Faecalibacterium prausnitzii</name>
    <dbReference type="NCBI Taxonomy" id="853"/>
    <lineage>
        <taxon>Bacteria</taxon>
        <taxon>Bacillati</taxon>
        <taxon>Bacillota</taxon>
        <taxon>Clostridia</taxon>
        <taxon>Eubacteriales</taxon>
        <taxon>Oscillospiraceae</taxon>
        <taxon>Faecalibacterium</taxon>
    </lineage>
</organism>
<dbReference type="PROSITE" id="PS51186">
    <property type="entry name" value="GNAT"/>
    <property type="match status" value="1"/>
</dbReference>
<name>A0A329TLX9_9FIRM</name>
<evidence type="ECO:0000313" key="3">
    <source>
        <dbReference type="Proteomes" id="UP000251634"/>
    </source>
</evidence>
<evidence type="ECO:0000259" key="1">
    <source>
        <dbReference type="PROSITE" id="PS51186"/>
    </source>
</evidence>
<dbReference type="Gene3D" id="3.40.630.30">
    <property type="match status" value="1"/>
</dbReference>